<dbReference type="Proteomes" id="UP000325694">
    <property type="component" value="Segment"/>
</dbReference>
<evidence type="ECO:0000313" key="2">
    <source>
        <dbReference type="Proteomes" id="UP000325694"/>
    </source>
</evidence>
<sequence length="410" mass="46842">MSLMRTRLRTSFKRMKKSIKTMLTANAWTFTIYRTYIRFTNNKKLKLTANDGCLPPCSSLENILHEEIPGYFYNSILMEHKQITLKFLLFGDSGNAVATKLQFICDSVSEINIEIKRPKYVDIAEGALVFYIVPLDIVTPRGLHLKCLGDKHDCIMNRSCVQEASEICSGEPIVHVFGQVGWSMQEEFPYLLTQKTKFMKSVCRIHTPEGNVCPVHAIRYGDNYCKIYINKSWACDHKETVHVRMSMVKDALLCFKFNPYVGIQWKWNENTIPIVYMGPTVLIPGCCATSIEYTNKYYCMNGTYITAFIVNISSGDVDFEIETCQWMPESTAEIMVKNNSPFPRRLDMGTQLGQAYFILAERYVLGDMLPESMLKRLSTCVILPGNIYVNATKLTKLTKTSCCVNCIDLK</sequence>
<accession>Q772U9</accession>
<reference evidence="1 2" key="1">
    <citation type="journal article" date="2003" name="Virology">
        <title>A novel porcine gammaherpesvirus.</title>
        <authorList>
            <person name="Chmielewicz B."/>
            <person name="Goltz M."/>
            <person name="Franz T."/>
            <person name="Bauer C."/>
            <person name="Brema S."/>
            <person name="Ellerbrok H."/>
            <person name="Beckmann S."/>
            <person name="Rziha H.J."/>
            <person name="Lahrmann K.H."/>
            <person name="Romero C."/>
            <person name="Ehlers B."/>
        </authorList>
    </citation>
    <scope>NUCLEOTIDE SEQUENCE [LARGE SCALE GENOMIC DNA]</scope>
    <source>
        <strain evidence="1">489</strain>
    </source>
</reference>
<organism evidence="1 2">
    <name type="scientific">Suid gammaherpesvirus 5</name>
    <dbReference type="NCBI Taxonomy" id="1960251"/>
    <lineage>
        <taxon>Viruses</taxon>
        <taxon>Duplodnaviria</taxon>
        <taxon>Heunggongvirae</taxon>
        <taxon>Peploviricota</taxon>
        <taxon>Herviviricetes</taxon>
        <taxon>Herpesvirales</taxon>
        <taxon>Orthoherpesviridae</taxon>
        <taxon>Gammaherpesvirinae</taxon>
        <taxon>Macavirus</taxon>
        <taxon>Macavirus suidgamma5</taxon>
    </lineage>
</organism>
<dbReference type="EMBL" id="AY170316">
    <property type="protein sequence ID" value="AAO12318.1"/>
    <property type="molecule type" value="Genomic_DNA"/>
</dbReference>
<dbReference type="KEGG" id="vg:65101046"/>
<name>Q772U9_9GAMA</name>
<protein>
    <submittedName>
        <fullName evidence="1">Uncharacterized protein</fullName>
    </submittedName>
</protein>
<evidence type="ECO:0000313" key="1">
    <source>
        <dbReference type="EMBL" id="AAO12318.1"/>
    </source>
</evidence>
<proteinExistence type="predicted"/>
<keyword evidence="2" id="KW-1185">Reference proteome</keyword>
<dbReference type="Pfam" id="PF04797">
    <property type="entry name" value="Herpes_ORF11"/>
    <property type="match status" value="1"/>
</dbReference>
<dbReference type="InterPro" id="IPR006882">
    <property type="entry name" value="Herpes_Orf11"/>
</dbReference>